<dbReference type="VEuPathDB" id="FungiDB:SJAG_04932"/>
<dbReference type="Proteomes" id="UP000001744">
    <property type="component" value="Unassembled WGS sequence"/>
</dbReference>
<dbReference type="OMA" id="CIMKGAG"/>
<dbReference type="RefSeq" id="XP_002176002.1">
    <property type="nucleotide sequence ID" value="XM_002175966.2"/>
</dbReference>
<proteinExistence type="predicted"/>
<protein>
    <submittedName>
        <fullName evidence="1">Smc5-6 complex non-SMC subunit Nse5</fullName>
    </submittedName>
</protein>
<evidence type="ECO:0000313" key="3">
    <source>
        <dbReference type="Proteomes" id="UP000001744"/>
    </source>
</evidence>
<name>B6K855_SCHJY</name>
<dbReference type="JaponicusDB" id="SJAG_04932">
    <property type="gene designation" value="nse5"/>
</dbReference>
<sequence length="416" mass="47925">MQKVTVSESSRTLKTLVELCLEEELYEKALFLLIHAVTTNYSTTFPACYVQLCATMLVHPSFDGNTKVLESCRILLRHSLALPADVQYSAWSLTYKTEGYHAAKDTSIKLMQTESLFRQPVSFWDLIRYVSAIPPDFDRWMSLLEHWSTVLKMDNDDSFRLLSEYVGTDEDQIKDTCSAVFSRCTERKDPSFPFAHTIHRTSPEKKNMVFLDHPTEHQLSRLWKLICFVLKLIWDMIRSTSKPMPPLDFLLHLHTSFEKLDVASQTKVYENLGHCSLRYSLVQYVINDSVVNAVPTTLNYKLPIKTFKTIIENCGTIKTRCSKTNLSIACKFLLLEYLLESKITGSVASELSSSLKKSIKERNKDSNWREDAREYVQSEKNLYKLAQCLDHIANIAKKRRPTVTIASMFARKRNGK</sequence>
<keyword evidence="3" id="KW-1185">Reference proteome</keyword>
<dbReference type="STRING" id="402676.B6K855"/>
<reference evidence="1 3" key="1">
    <citation type="journal article" date="2011" name="Science">
        <title>Comparative functional genomics of the fission yeasts.</title>
        <authorList>
            <person name="Rhind N."/>
            <person name="Chen Z."/>
            <person name="Yassour M."/>
            <person name="Thompson D.A."/>
            <person name="Haas B.J."/>
            <person name="Habib N."/>
            <person name="Wapinski I."/>
            <person name="Roy S."/>
            <person name="Lin M.F."/>
            <person name="Heiman D.I."/>
            <person name="Young S.K."/>
            <person name="Furuya K."/>
            <person name="Guo Y."/>
            <person name="Pidoux A."/>
            <person name="Chen H.M."/>
            <person name="Robbertse B."/>
            <person name="Goldberg J.M."/>
            <person name="Aoki K."/>
            <person name="Bayne E.H."/>
            <person name="Berlin A.M."/>
            <person name="Desjardins C.A."/>
            <person name="Dobbs E."/>
            <person name="Dukaj L."/>
            <person name="Fan L."/>
            <person name="FitzGerald M.G."/>
            <person name="French C."/>
            <person name="Gujja S."/>
            <person name="Hansen K."/>
            <person name="Keifenheim D."/>
            <person name="Levin J.Z."/>
            <person name="Mosher R.A."/>
            <person name="Mueller C.A."/>
            <person name="Pfiffner J."/>
            <person name="Priest M."/>
            <person name="Russ C."/>
            <person name="Smialowska A."/>
            <person name="Swoboda P."/>
            <person name="Sykes S.M."/>
            <person name="Vaughn M."/>
            <person name="Vengrova S."/>
            <person name="Yoder R."/>
            <person name="Zeng Q."/>
            <person name="Allshire R."/>
            <person name="Baulcombe D."/>
            <person name="Birren B.W."/>
            <person name="Brown W."/>
            <person name="Ekwall K."/>
            <person name="Kellis M."/>
            <person name="Leatherwood J."/>
            <person name="Levin H."/>
            <person name="Margalit H."/>
            <person name="Martienssen R."/>
            <person name="Nieduszynski C.A."/>
            <person name="Spatafora J.W."/>
            <person name="Friedman N."/>
            <person name="Dalgaard J.Z."/>
            <person name="Baumann P."/>
            <person name="Niki H."/>
            <person name="Regev A."/>
            <person name="Nusbaum C."/>
        </authorList>
    </citation>
    <scope>NUCLEOTIDE SEQUENCE [LARGE SCALE GENOMIC DNA]</scope>
    <source>
        <strain evidence="3">yFS275 / FY16936</strain>
    </source>
</reference>
<organism evidence="1 3">
    <name type="scientific">Schizosaccharomyces japonicus (strain yFS275 / FY16936)</name>
    <name type="common">Fission yeast</name>
    <dbReference type="NCBI Taxonomy" id="402676"/>
    <lineage>
        <taxon>Eukaryota</taxon>
        <taxon>Fungi</taxon>
        <taxon>Dikarya</taxon>
        <taxon>Ascomycota</taxon>
        <taxon>Taphrinomycotina</taxon>
        <taxon>Schizosaccharomycetes</taxon>
        <taxon>Schizosaccharomycetales</taxon>
        <taxon>Schizosaccharomycetaceae</taxon>
        <taxon>Schizosaccharomyces</taxon>
    </lineage>
</organism>
<accession>B6K855</accession>
<dbReference type="OrthoDB" id="5341002at2759"/>
<dbReference type="EMBL" id="KE651167">
    <property type="protein sequence ID" value="EEB09709.1"/>
    <property type="molecule type" value="Genomic_DNA"/>
</dbReference>
<dbReference type="GeneID" id="7050363"/>
<evidence type="ECO:0000313" key="1">
    <source>
        <dbReference type="EMBL" id="EEB09709.1"/>
    </source>
</evidence>
<evidence type="ECO:0000313" key="2">
    <source>
        <dbReference type="JaponicusDB" id="SJAG_04932"/>
    </source>
</evidence>
<gene>
    <name evidence="2" type="primary">nse5</name>
    <name evidence="1" type="ORF">SJAG_04932</name>
</gene>
<dbReference type="HOGENOM" id="CLU_660827_0_0_1"/>
<dbReference type="AlphaFoldDB" id="B6K855"/>